<dbReference type="AlphaFoldDB" id="A0A139AZS1"/>
<protein>
    <submittedName>
        <fullName evidence="3">Uncharacterized protein</fullName>
    </submittedName>
</protein>
<feature type="transmembrane region" description="Helical" evidence="2">
    <location>
        <begin position="67"/>
        <end position="88"/>
    </location>
</feature>
<sequence>MRRGGPDEHDHEHEGSSTVLSPAGPPRAVSPPAAAPAPRPPSPIESVVINRPKGRSGVPPFYTRGRFYLHLVALVLAAAVAGVGYTTMTSLTPPTATLGAPLQSAAMSLTLYPVTVSGYFGLGAVGWTAVCVVVDILSTQWEWAWRRGYGEPPRWWMKGGVTVGFLAAGLALPVAVGGFVKHDSSLLASACLPSPPTPLTPALCTRLTALYALVVVMAASLGALAVYEIRWMRRTRTTGLLPGTGGIARVGSTRRPGYVQDDDDDGVPTIGRGKRQKDGDLIRVNGVLVRR</sequence>
<name>A0A139AZS1_GONPJ</name>
<gene>
    <name evidence="3" type="ORF">M427DRAFT_151208</name>
</gene>
<organism evidence="3 4">
    <name type="scientific">Gonapodya prolifera (strain JEL478)</name>
    <name type="common">Monoblepharis prolifera</name>
    <dbReference type="NCBI Taxonomy" id="1344416"/>
    <lineage>
        <taxon>Eukaryota</taxon>
        <taxon>Fungi</taxon>
        <taxon>Fungi incertae sedis</taxon>
        <taxon>Chytridiomycota</taxon>
        <taxon>Chytridiomycota incertae sedis</taxon>
        <taxon>Monoblepharidomycetes</taxon>
        <taxon>Monoblepharidales</taxon>
        <taxon>Gonapodyaceae</taxon>
        <taxon>Gonapodya</taxon>
    </lineage>
</organism>
<proteinExistence type="predicted"/>
<feature type="transmembrane region" description="Helical" evidence="2">
    <location>
        <begin position="208"/>
        <end position="227"/>
    </location>
</feature>
<keyword evidence="2" id="KW-1133">Transmembrane helix</keyword>
<keyword evidence="2" id="KW-0472">Membrane</keyword>
<dbReference type="Proteomes" id="UP000070544">
    <property type="component" value="Unassembled WGS sequence"/>
</dbReference>
<dbReference type="EMBL" id="KQ965732">
    <property type="protein sequence ID" value="KXS21975.1"/>
    <property type="molecule type" value="Genomic_DNA"/>
</dbReference>
<feature type="compositionally biased region" description="Pro residues" evidence="1">
    <location>
        <begin position="23"/>
        <end position="43"/>
    </location>
</feature>
<reference evidence="3 4" key="1">
    <citation type="journal article" date="2015" name="Genome Biol. Evol.">
        <title>Phylogenomic analyses indicate that early fungi evolved digesting cell walls of algal ancestors of land plants.</title>
        <authorList>
            <person name="Chang Y."/>
            <person name="Wang S."/>
            <person name="Sekimoto S."/>
            <person name="Aerts A.L."/>
            <person name="Choi C."/>
            <person name="Clum A."/>
            <person name="LaButti K.M."/>
            <person name="Lindquist E.A."/>
            <person name="Yee Ngan C."/>
            <person name="Ohm R.A."/>
            <person name="Salamov A.A."/>
            <person name="Grigoriev I.V."/>
            <person name="Spatafora J.W."/>
            <person name="Berbee M.L."/>
        </authorList>
    </citation>
    <scope>NUCLEOTIDE SEQUENCE [LARGE SCALE GENOMIC DNA]</scope>
    <source>
        <strain evidence="3 4">JEL478</strain>
    </source>
</reference>
<evidence type="ECO:0000256" key="1">
    <source>
        <dbReference type="SAM" id="MobiDB-lite"/>
    </source>
</evidence>
<evidence type="ECO:0000313" key="3">
    <source>
        <dbReference type="EMBL" id="KXS21975.1"/>
    </source>
</evidence>
<evidence type="ECO:0000256" key="2">
    <source>
        <dbReference type="SAM" id="Phobius"/>
    </source>
</evidence>
<feature type="transmembrane region" description="Helical" evidence="2">
    <location>
        <begin position="116"/>
        <end position="138"/>
    </location>
</feature>
<feature type="transmembrane region" description="Helical" evidence="2">
    <location>
        <begin position="159"/>
        <end position="180"/>
    </location>
</feature>
<evidence type="ECO:0000313" key="4">
    <source>
        <dbReference type="Proteomes" id="UP000070544"/>
    </source>
</evidence>
<feature type="region of interest" description="Disordered" evidence="1">
    <location>
        <begin position="1"/>
        <end position="51"/>
    </location>
</feature>
<accession>A0A139AZS1</accession>
<keyword evidence="2" id="KW-0812">Transmembrane</keyword>
<feature type="compositionally biased region" description="Basic and acidic residues" evidence="1">
    <location>
        <begin position="1"/>
        <end position="15"/>
    </location>
</feature>
<keyword evidence="4" id="KW-1185">Reference proteome</keyword>